<dbReference type="InterPro" id="IPR036400">
    <property type="entry name" value="Cyt_B5-like_heme/steroid_sf"/>
</dbReference>
<dbReference type="Proteomes" id="UP000002640">
    <property type="component" value="Unassembled WGS sequence"/>
</dbReference>
<dbReference type="EMBL" id="JH159151">
    <property type="protein sequence ID" value="EGZ30519.1"/>
    <property type="molecule type" value="Genomic_DNA"/>
</dbReference>
<evidence type="ECO:0000259" key="8">
    <source>
        <dbReference type="PROSITE" id="PS50255"/>
    </source>
</evidence>
<dbReference type="GO" id="GO:0016020">
    <property type="term" value="C:membrane"/>
    <property type="evidence" value="ECO:0007669"/>
    <property type="project" value="TreeGrafter"/>
</dbReference>
<dbReference type="PANTHER" id="PTHR19359">
    <property type="entry name" value="CYTOCHROME B5"/>
    <property type="match status" value="1"/>
</dbReference>
<evidence type="ECO:0000256" key="4">
    <source>
        <dbReference type="ARBA" id="ARBA00038168"/>
    </source>
</evidence>
<dbReference type="OMA" id="WRQFYFQ"/>
<dbReference type="GO" id="GO:0020037">
    <property type="term" value="F:heme binding"/>
    <property type="evidence" value="ECO:0007669"/>
    <property type="project" value="UniProtKB-UniRule"/>
</dbReference>
<accession>G4YLN8</accession>
<sequence length="342" mass="38206">MALSDAGSASAAVSTGNRVAQFIVITAVISVLYQLLTRPAVAPSPSPSPAPSPLGSGYRKGEDSRRFTSSEITGFLLFLGLFGLLQHKKKQDKKADVEAEQRQVARMVQSQRNSLKSGSLLLRTAGNSVTNLPRDVLHELLLFLSPRDLATCPMVCRAWDHNVGDVAETLWRRVFQRDFCEPGGRFAQVFPIECWRQFYFRHHLSRAVELARLLDITDGRKCVAIEGQVYDVTDFLDLHPGGQHVIGDAIGTDATVIWDQFRHSEEAKESMQQFLVHDQVLARPKSERLHGNLEAVVSRWRKISWGLSQSHCFGSMAPQFANAVFRFHSRGVTGKRTAWEHA</sequence>
<dbReference type="SMR" id="G4YLN8"/>
<dbReference type="AlphaFoldDB" id="G4YLN8"/>
<keyword evidence="10" id="KW-1185">Reference proteome</keyword>
<dbReference type="InterPro" id="IPR050668">
    <property type="entry name" value="Cytochrome_b5"/>
</dbReference>
<evidence type="ECO:0000313" key="9">
    <source>
        <dbReference type="EMBL" id="EGZ30519.1"/>
    </source>
</evidence>
<protein>
    <recommendedName>
        <fullName evidence="11">Cytochrome b5 heme-binding domain-containing protein</fullName>
    </recommendedName>
</protein>
<dbReference type="InterPro" id="IPR018506">
    <property type="entry name" value="Cyt_B5_heme-BS"/>
</dbReference>
<organism evidence="9 10">
    <name type="scientific">Phytophthora sojae (strain P6497)</name>
    <name type="common">Soybean stem and root rot agent</name>
    <name type="synonym">Phytophthora megasperma f. sp. glycines</name>
    <dbReference type="NCBI Taxonomy" id="1094619"/>
    <lineage>
        <taxon>Eukaryota</taxon>
        <taxon>Sar</taxon>
        <taxon>Stramenopiles</taxon>
        <taxon>Oomycota</taxon>
        <taxon>Peronosporomycetes</taxon>
        <taxon>Peronosporales</taxon>
        <taxon>Peronosporaceae</taxon>
        <taxon>Phytophthora</taxon>
    </lineage>
</organism>
<evidence type="ECO:0000256" key="2">
    <source>
        <dbReference type="ARBA" id="ARBA00022723"/>
    </source>
</evidence>
<dbReference type="PANTHER" id="PTHR19359:SF25">
    <property type="entry name" value="CYTOCHROME B5 HEME-BINDING DOMAIN-CONTAINING PROTEIN"/>
    <property type="match status" value="1"/>
</dbReference>
<feature type="region of interest" description="Disordered" evidence="6">
    <location>
        <begin position="40"/>
        <end position="63"/>
    </location>
</feature>
<dbReference type="STRING" id="1094619.G4YLN8"/>
<dbReference type="Gene3D" id="3.10.120.10">
    <property type="entry name" value="Cytochrome b5-like heme/steroid binding domain"/>
    <property type="match status" value="1"/>
</dbReference>
<gene>
    <name evidence="9" type="ORF">PHYSODRAFT_472813</name>
</gene>
<dbReference type="SUPFAM" id="SSF55856">
    <property type="entry name" value="Cytochrome b5-like heme/steroid binding domain"/>
    <property type="match status" value="1"/>
</dbReference>
<keyword evidence="2 5" id="KW-0479">Metal-binding</keyword>
<feature type="compositionally biased region" description="Pro residues" evidence="6">
    <location>
        <begin position="42"/>
        <end position="52"/>
    </location>
</feature>
<evidence type="ECO:0000256" key="6">
    <source>
        <dbReference type="SAM" id="MobiDB-lite"/>
    </source>
</evidence>
<keyword evidence="3 5" id="KW-0408">Iron</keyword>
<dbReference type="Pfam" id="PF00173">
    <property type="entry name" value="Cyt-b5"/>
    <property type="match status" value="1"/>
</dbReference>
<dbReference type="GO" id="GO:0046872">
    <property type="term" value="F:metal ion binding"/>
    <property type="evidence" value="ECO:0007669"/>
    <property type="project" value="UniProtKB-UniRule"/>
</dbReference>
<dbReference type="SMART" id="SM01117">
    <property type="entry name" value="Cyt-b5"/>
    <property type="match status" value="1"/>
</dbReference>
<dbReference type="KEGG" id="psoj:PHYSODRAFT_472813"/>
<name>G4YLN8_PHYSP</name>
<evidence type="ECO:0000313" key="10">
    <source>
        <dbReference type="Proteomes" id="UP000002640"/>
    </source>
</evidence>
<dbReference type="RefSeq" id="XP_009517794.1">
    <property type="nucleotide sequence ID" value="XM_009519499.1"/>
</dbReference>
<dbReference type="Pfam" id="PF12937">
    <property type="entry name" value="F-box-like"/>
    <property type="match status" value="1"/>
</dbReference>
<comment type="similarity">
    <text evidence="4 5">Belongs to the cytochrome b5 family.</text>
</comment>
<dbReference type="InterPro" id="IPR001810">
    <property type="entry name" value="F-box_dom"/>
</dbReference>
<evidence type="ECO:0000259" key="7">
    <source>
        <dbReference type="PROSITE" id="PS50181"/>
    </source>
</evidence>
<evidence type="ECO:0008006" key="11">
    <source>
        <dbReference type="Google" id="ProtNLM"/>
    </source>
</evidence>
<dbReference type="GeneID" id="20654279"/>
<dbReference type="InterPro" id="IPR001199">
    <property type="entry name" value="Cyt_B5-like_heme/steroid-bd"/>
</dbReference>
<proteinExistence type="inferred from homology"/>
<dbReference type="PROSITE" id="PS50181">
    <property type="entry name" value="FBOX"/>
    <property type="match status" value="1"/>
</dbReference>
<dbReference type="InterPro" id="IPR036047">
    <property type="entry name" value="F-box-like_dom_sf"/>
</dbReference>
<feature type="domain" description="Cytochrome b5 heme-binding" evidence="8">
    <location>
        <begin position="223"/>
        <end position="280"/>
    </location>
</feature>
<dbReference type="PROSITE" id="PS00191">
    <property type="entry name" value="CYTOCHROME_B5_1"/>
    <property type="match status" value="1"/>
</dbReference>
<dbReference type="Gene3D" id="1.20.1280.50">
    <property type="match status" value="1"/>
</dbReference>
<dbReference type="SUPFAM" id="SSF81383">
    <property type="entry name" value="F-box domain"/>
    <property type="match status" value="1"/>
</dbReference>
<dbReference type="InParanoid" id="G4YLN8"/>
<keyword evidence="1 5" id="KW-0349">Heme</keyword>
<evidence type="ECO:0000256" key="1">
    <source>
        <dbReference type="ARBA" id="ARBA00022617"/>
    </source>
</evidence>
<feature type="domain" description="F-box" evidence="7">
    <location>
        <begin position="126"/>
        <end position="174"/>
    </location>
</feature>
<dbReference type="PROSITE" id="PS50255">
    <property type="entry name" value="CYTOCHROME_B5_2"/>
    <property type="match status" value="1"/>
</dbReference>
<evidence type="ECO:0000256" key="5">
    <source>
        <dbReference type="RuleBase" id="RU362121"/>
    </source>
</evidence>
<evidence type="ECO:0000256" key="3">
    <source>
        <dbReference type="ARBA" id="ARBA00023004"/>
    </source>
</evidence>
<reference evidence="9 10" key="1">
    <citation type="journal article" date="2006" name="Science">
        <title>Phytophthora genome sequences uncover evolutionary origins and mechanisms of pathogenesis.</title>
        <authorList>
            <person name="Tyler B.M."/>
            <person name="Tripathy S."/>
            <person name="Zhang X."/>
            <person name="Dehal P."/>
            <person name="Jiang R.H."/>
            <person name="Aerts A."/>
            <person name="Arredondo F.D."/>
            <person name="Baxter L."/>
            <person name="Bensasson D."/>
            <person name="Beynon J.L."/>
            <person name="Chapman J."/>
            <person name="Damasceno C.M."/>
            <person name="Dorrance A.E."/>
            <person name="Dou D."/>
            <person name="Dickerman A.W."/>
            <person name="Dubchak I.L."/>
            <person name="Garbelotto M."/>
            <person name="Gijzen M."/>
            <person name="Gordon S.G."/>
            <person name="Govers F."/>
            <person name="Grunwald N.J."/>
            <person name="Huang W."/>
            <person name="Ivors K.L."/>
            <person name="Jones R.W."/>
            <person name="Kamoun S."/>
            <person name="Krampis K."/>
            <person name="Lamour K.H."/>
            <person name="Lee M.K."/>
            <person name="McDonald W.H."/>
            <person name="Medina M."/>
            <person name="Meijer H.J."/>
            <person name="Nordberg E.K."/>
            <person name="Maclean D.J."/>
            <person name="Ospina-Giraldo M.D."/>
            <person name="Morris P.F."/>
            <person name="Phuntumart V."/>
            <person name="Putnam N.H."/>
            <person name="Rash S."/>
            <person name="Rose J.K."/>
            <person name="Sakihama Y."/>
            <person name="Salamov A.A."/>
            <person name="Savidor A."/>
            <person name="Scheuring C.F."/>
            <person name="Smith B.M."/>
            <person name="Sobral B.W."/>
            <person name="Terry A."/>
            <person name="Torto-Alalibo T.A."/>
            <person name="Win J."/>
            <person name="Xu Z."/>
            <person name="Zhang H."/>
            <person name="Grigoriev I.V."/>
            <person name="Rokhsar D.S."/>
            <person name="Boore J.L."/>
        </authorList>
    </citation>
    <scope>NUCLEOTIDE SEQUENCE [LARGE SCALE GENOMIC DNA]</scope>
    <source>
        <strain evidence="9 10">P6497</strain>
    </source>
</reference>